<accession>A0ACD1AGS0</accession>
<protein>
    <submittedName>
        <fullName evidence="1">Uncharacterized protein</fullName>
    </submittedName>
</protein>
<evidence type="ECO:0000313" key="2">
    <source>
        <dbReference type="Proteomes" id="UP000594014"/>
    </source>
</evidence>
<dbReference type="Proteomes" id="UP000594014">
    <property type="component" value="Chromosome"/>
</dbReference>
<dbReference type="EMBL" id="CP042469">
    <property type="protein sequence ID" value="QOX65666.1"/>
    <property type="molecule type" value="Genomic_DNA"/>
</dbReference>
<name>A0ACD1AGS0_9FIRM</name>
<gene>
    <name evidence="1" type="ORF">FRZ06_21095</name>
</gene>
<reference evidence="1" key="1">
    <citation type="submission" date="2019-08" db="EMBL/GenBank/DDBJ databases">
        <title>Genome sequence of Clostridiales bacterium MT110.</title>
        <authorList>
            <person name="Cao J."/>
        </authorList>
    </citation>
    <scope>NUCLEOTIDE SEQUENCE</scope>
    <source>
        <strain evidence="1">MT110</strain>
    </source>
</reference>
<organism evidence="1 2">
    <name type="scientific">Anoxybacterium hadale</name>
    <dbReference type="NCBI Taxonomy" id="3408580"/>
    <lineage>
        <taxon>Bacteria</taxon>
        <taxon>Bacillati</taxon>
        <taxon>Bacillota</taxon>
        <taxon>Clostridia</taxon>
        <taxon>Peptostreptococcales</taxon>
        <taxon>Anaerovoracaceae</taxon>
        <taxon>Anoxybacterium</taxon>
    </lineage>
</organism>
<keyword evidence="2" id="KW-1185">Reference proteome</keyword>
<proteinExistence type="predicted"/>
<evidence type="ECO:0000313" key="1">
    <source>
        <dbReference type="EMBL" id="QOX65666.1"/>
    </source>
</evidence>
<sequence length="1239" mass="142866">MAKQKISERENKTKIAYNIVEFWHTIEFLNQESFPQDTKENRRKVELAIKEQQGGITKEECKFSKIALFYNLPLSLEVSELVRNDDIFYVKYPKCSSSLHLCIGKIKREVLIRKLYESLKIKDDRPEDQNGKICLIGLKVDKEGFYIEKSLRISPLVWGIYNCIISGGKIDGIVTSRNYENDIKEFEETISKIEPLRSTQIEDLYNSVVNKYMNSIDEDLIGSELEGSFIYTRYDSEKTFEREDEKEEDISELVKGFYVDDLEMVKQVLENSKGNSSSFSHIVDYIIGAYEEDQDQGPIYRPNRIDIRNSKLHIAEWLFADKSPSGKWPSKFNPALMQQVAINMGISDTNQIGKIFSVNGPPGTGKTTLLKEIIASNIVERAKIMCEYENSDDAFESRLFENGNYINNGYDQYCNKYYAFKDEKLSDFSMLVASCNNAAVENITKELPDGGELISNLRPDTNDKEQVAEGLEQIINLFDVSKTSSIESYKVFIVDENGKKQPQFIEKRDIYFSWLAHKLVSQSPETDDSLDISEWGLISAPMGKSSNVGKYCFNVLNEIIESFYCTNEMVTKRHESYLNAKKEFCIQFSKVEMHKKELARISRLSEEYKIKENSNKNKILISEKNINQLTALGKMCLEEIQKLKGENAEIVKNISIAKNKGDKLLEELKIHDCNLQEFENKIESIKSNLIKKEDSRKWYEILFGKWMQTEKLRQILELKEEVKANNELLELEKKLKLDSIDRHIEVIKVKEKHENCLSENYHSIDKLKENSSTLIDNIATENKSIEDVQTDILRDKTELHNVLSKHGKNAKVIDGKFWDDFENKDEKISTNIQTSNPWITQEYNREREMLFYLALQLHKEFILSSNACRDNFKNLAMMWKYRENSKKELCTYSQNDKDKSYSHLINTLFLLTPVISTTFASVGRFLGNIKEQGRLGLLIVDEAGQASPQVAVGALWRCKRAIIVGDPKQVEPVVTDDADLIKNAFTDEIIRPYIDKTISVQEFADRLNCYGSYIKDSVNEEAKPIWIGCPLIVHRRCVNPMFDISNELSYARTMKMKTAEAKKEDESKFVMETSLWINVTGDEIGRKNHFITSQGEKALEIIVSSFNKHNGIPDLFVISPFTTVIEGIKQMVNQSTELKTHKEEVEIWLDNYCGTVHKFQGKEAKEVIFVLGCDRKASGAVRWVKPNIVNVAVTRAKYRLYIIGDYNVWKKSKIFTITKDIMDNNNLEHTKDINKQLLG</sequence>